<accession>A0A232M1H5</accession>
<dbReference type="OrthoDB" id="1744869at2759"/>
<evidence type="ECO:0000313" key="1">
    <source>
        <dbReference type="EMBL" id="OXV10178.1"/>
    </source>
</evidence>
<reference evidence="1 2" key="1">
    <citation type="journal article" date="2015" name="Environ. Microbiol.">
        <title>Metagenome sequence of Elaphomyces granulatus from sporocarp tissue reveals Ascomycota ectomycorrhizal fingerprints of genome expansion and a Proteobacteria-rich microbiome.</title>
        <authorList>
            <person name="Quandt C.A."/>
            <person name="Kohler A."/>
            <person name="Hesse C.N."/>
            <person name="Sharpton T.J."/>
            <person name="Martin F."/>
            <person name="Spatafora J.W."/>
        </authorList>
    </citation>
    <scope>NUCLEOTIDE SEQUENCE [LARGE SCALE GENOMIC DNA]</scope>
    <source>
        <strain evidence="1 2">OSC145934</strain>
    </source>
</reference>
<gene>
    <name evidence="1" type="ORF">Egran_02061</name>
</gene>
<dbReference type="EMBL" id="NPHW01003085">
    <property type="protein sequence ID" value="OXV10178.1"/>
    <property type="molecule type" value="Genomic_DNA"/>
</dbReference>
<protein>
    <submittedName>
        <fullName evidence="1">Uncharacterized protein</fullName>
    </submittedName>
</protein>
<dbReference type="Proteomes" id="UP000243515">
    <property type="component" value="Unassembled WGS sequence"/>
</dbReference>
<organism evidence="1 2">
    <name type="scientific">Elaphomyces granulatus</name>
    <dbReference type="NCBI Taxonomy" id="519963"/>
    <lineage>
        <taxon>Eukaryota</taxon>
        <taxon>Fungi</taxon>
        <taxon>Dikarya</taxon>
        <taxon>Ascomycota</taxon>
        <taxon>Pezizomycotina</taxon>
        <taxon>Eurotiomycetes</taxon>
        <taxon>Eurotiomycetidae</taxon>
        <taxon>Eurotiales</taxon>
        <taxon>Elaphomycetaceae</taxon>
        <taxon>Elaphomyces</taxon>
    </lineage>
</organism>
<comment type="caution">
    <text evidence="1">The sequence shown here is derived from an EMBL/GenBank/DDBJ whole genome shotgun (WGS) entry which is preliminary data.</text>
</comment>
<dbReference type="AlphaFoldDB" id="A0A232M1H5"/>
<sequence length="434" mass="48270">MNKLFTSDRHQHVPKAIHSLAAVVDKLPIPRNWSTGKTEDIYGTKFSFTSEGLSLLLASELDVRGRAQEGGAIFEEPKFKFSLRAKKNAAFMGQYEVGLRLANTIFVNGKERTLQAMRWEYRSASQKYALGPCRDLSNCTVTSVDFVHGCLEVPLHPVTLRRKVVSSMGNILRQISQSENDASNEPIPASSELERELPRYVNDHNIDDPRLSVWALVQPSGSENGVGTYSQDQVVSAIRQGGRLHRVVSGGGGWGKKKGLLSLDPETSFKETIPTERLLCLRELIQTPDSSGSLKLSRRLHLHQNFEVEEDLTSLSQAAKEGDYIQFFVSSERRYQKNEYSSIYKDSEGPIFCFGVSASPDDETQHPLPSKWPNHHLENDSDKDLVVLPSYFGALSEKGIAYSQTAGSSGTKGSQLERCTKLCVPGCRIEFEIA</sequence>
<evidence type="ECO:0000313" key="2">
    <source>
        <dbReference type="Proteomes" id="UP000243515"/>
    </source>
</evidence>
<proteinExistence type="predicted"/>
<keyword evidence="2" id="KW-1185">Reference proteome</keyword>
<name>A0A232M1H5_9EURO</name>